<dbReference type="CDD" id="cd06583">
    <property type="entry name" value="PGRP"/>
    <property type="match status" value="1"/>
</dbReference>
<dbReference type="InterPro" id="IPR051206">
    <property type="entry name" value="NAMLAA_amidase_2"/>
</dbReference>
<dbReference type="Gene3D" id="2.40.10.10">
    <property type="entry name" value="Trypsin-like serine proteases"/>
    <property type="match status" value="2"/>
</dbReference>
<comment type="catalytic activity">
    <reaction evidence="1">
        <text>Hydrolyzes the link between N-acetylmuramoyl residues and L-amino acid residues in certain cell-wall glycopeptides.</text>
        <dbReference type="EC" id="3.5.1.28"/>
    </reaction>
</comment>
<dbReference type="SMART" id="SM00644">
    <property type="entry name" value="Ami_2"/>
    <property type="match status" value="1"/>
</dbReference>
<feature type="domain" description="N-acetylmuramoyl-L-alanine amidase" evidence="5">
    <location>
        <begin position="362"/>
        <end position="530"/>
    </location>
</feature>
<dbReference type="GO" id="GO:0071555">
    <property type="term" value="P:cell wall organization"/>
    <property type="evidence" value="ECO:0007669"/>
    <property type="project" value="UniProtKB-KW"/>
</dbReference>
<protein>
    <recommendedName>
        <fullName evidence="2">N-acetylmuramoyl-L-alanine amidase</fullName>
        <ecNumber evidence="2">3.5.1.28</ecNumber>
    </recommendedName>
</protein>
<dbReference type="InterPro" id="IPR002502">
    <property type="entry name" value="Amidase_domain"/>
</dbReference>
<keyword evidence="3" id="KW-0378">Hydrolase</keyword>
<dbReference type="PANTHER" id="PTHR30417">
    <property type="entry name" value="N-ACETYLMURAMOYL-L-ALANINE AMIDASE AMID"/>
    <property type="match status" value="1"/>
</dbReference>
<evidence type="ECO:0000313" key="6">
    <source>
        <dbReference type="EMBL" id="POF42336.1"/>
    </source>
</evidence>
<dbReference type="InterPro" id="IPR009003">
    <property type="entry name" value="Peptidase_S1_PA"/>
</dbReference>
<keyword evidence="7" id="KW-1185">Reference proteome</keyword>
<proteinExistence type="predicted"/>
<evidence type="ECO:0000259" key="5">
    <source>
        <dbReference type="SMART" id="SM00644"/>
    </source>
</evidence>
<dbReference type="GO" id="GO:0009253">
    <property type="term" value="P:peptidoglycan catabolic process"/>
    <property type="evidence" value="ECO:0007669"/>
    <property type="project" value="InterPro"/>
</dbReference>
<comment type="caution">
    <text evidence="6">The sequence shown here is derived from an EMBL/GenBank/DDBJ whole genome shotgun (WGS) entry which is preliminary data.</text>
</comment>
<dbReference type="Gene3D" id="3.40.80.10">
    <property type="entry name" value="Peptidoglycan recognition protein-like"/>
    <property type="match status" value="1"/>
</dbReference>
<dbReference type="RefSeq" id="WP_103395136.1">
    <property type="nucleotide sequence ID" value="NZ_MUJK01000003.1"/>
</dbReference>
<evidence type="ECO:0000256" key="1">
    <source>
        <dbReference type="ARBA" id="ARBA00001561"/>
    </source>
</evidence>
<dbReference type="InterPro" id="IPR043504">
    <property type="entry name" value="Peptidase_S1_PA_chymotrypsin"/>
</dbReference>
<gene>
    <name evidence="6" type="ORF">B0D71_12985</name>
</gene>
<dbReference type="EMBL" id="MUJK01000003">
    <property type="protein sequence ID" value="POF42336.1"/>
    <property type="molecule type" value="Genomic_DNA"/>
</dbReference>
<sequence length="557" mass="60365">MKLLRALAVCRACLSARRLGVLLVMVSFLVVSADKPGRRLWTDARMNAMVRVEIFSQDAGASVGSGFLVQGIDRVYVLTSAHVFGRELEDEGEKECVPFSIEIKLYQRERSGERLEHDNCAWLLGRDLALVPVHERSNGYPTLELRTREFHQWDDIYIAGYPNGYELDTTTAGMVRSVHAVNDLVMTNALSLPGMSGGPYLSESGYTVGLHTGGLDFVSGAAHFTSLKRVRERLEPYLGPLQEEPAVTSDPRSVADSVAVNAELGQLVALRAVSDGEKRVQLWQTFLGRSASLQEVQLLTSLPVARVEGIKPAALAVLEKDTQQDRLAIAGSLVSISVATQAACLGGSMKLVDGILECGGISNYLPTKNAGASIEPQLIVLHSTLTRSLKRTVETLLDSSMGASVHFLIDRDGAVVQLVPTNRAASHAGRDSRWGEFKGLNRYSVSIDFINLGQLVKDGQETFKDYTGAVVSADDVQAIDGPFETTYWQRFTGPQLAIAQALAGELAKHYKIQAIAGHCNVLPERKADPGPAFPIEVFGNTVLGKSEPDCAPVGSRY</sequence>
<dbReference type="GO" id="GO:0008745">
    <property type="term" value="F:N-acetylmuramoyl-L-alanine amidase activity"/>
    <property type="evidence" value="ECO:0007669"/>
    <property type="project" value="UniProtKB-EC"/>
</dbReference>
<accession>A0A2S3VQV5</accession>
<dbReference type="GO" id="GO:0009254">
    <property type="term" value="P:peptidoglycan turnover"/>
    <property type="evidence" value="ECO:0007669"/>
    <property type="project" value="TreeGrafter"/>
</dbReference>
<dbReference type="Pfam" id="PF01510">
    <property type="entry name" value="Amidase_2"/>
    <property type="match status" value="1"/>
</dbReference>
<dbReference type="AlphaFoldDB" id="A0A2S3VQV5"/>
<dbReference type="InterPro" id="IPR036505">
    <property type="entry name" value="Amidase/PGRP_sf"/>
</dbReference>
<dbReference type="Pfam" id="PF13365">
    <property type="entry name" value="Trypsin_2"/>
    <property type="match status" value="1"/>
</dbReference>
<evidence type="ECO:0000256" key="3">
    <source>
        <dbReference type="ARBA" id="ARBA00022801"/>
    </source>
</evidence>
<evidence type="ECO:0000313" key="7">
    <source>
        <dbReference type="Proteomes" id="UP000237440"/>
    </source>
</evidence>
<evidence type="ECO:0000256" key="2">
    <source>
        <dbReference type="ARBA" id="ARBA00011901"/>
    </source>
</evidence>
<dbReference type="OrthoDB" id="9794842at2"/>
<dbReference type="SUPFAM" id="SSF55846">
    <property type="entry name" value="N-acetylmuramoyl-L-alanine amidase-like"/>
    <property type="match status" value="1"/>
</dbReference>
<dbReference type="EC" id="3.5.1.28" evidence="2"/>
<keyword evidence="4" id="KW-0961">Cell wall biogenesis/degradation</keyword>
<reference evidence="7" key="1">
    <citation type="submission" date="2017-02" db="EMBL/GenBank/DDBJ databases">
        <authorList>
            <person name="Furmanczyk E.M."/>
        </authorList>
    </citation>
    <scope>NUCLEOTIDE SEQUENCE [LARGE SCALE GENOMIC DNA]</scope>
    <source>
        <strain evidence="7">AP3_22</strain>
    </source>
</reference>
<dbReference type="SUPFAM" id="SSF50494">
    <property type="entry name" value="Trypsin-like serine proteases"/>
    <property type="match status" value="1"/>
</dbReference>
<name>A0A2S3VQV5_9PSED</name>
<evidence type="ECO:0000256" key="4">
    <source>
        <dbReference type="ARBA" id="ARBA00023316"/>
    </source>
</evidence>
<dbReference type="PANTHER" id="PTHR30417:SF1">
    <property type="entry name" value="N-ACETYLMURAMOYL-L-ALANINE AMIDASE AMID"/>
    <property type="match status" value="1"/>
</dbReference>
<dbReference type="Proteomes" id="UP000237440">
    <property type="component" value="Unassembled WGS sequence"/>
</dbReference>
<organism evidence="6 7">
    <name type="scientific">Pseudomonas laurylsulfativorans</name>
    <dbReference type="NCBI Taxonomy" id="1943631"/>
    <lineage>
        <taxon>Bacteria</taxon>
        <taxon>Pseudomonadati</taxon>
        <taxon>Pseudomonadota</taxon>
        <taxon>Gammaproteobacteria</taxon>
        <taxon>Pseudomonadales</taxon>
        <taxon>Pseudomonadaceae</taxon>
        <taxon>Pseudomonas</taxon>
    </lineage>
</organism>